<keyword evidence="1" id="KW-1133">Transmembrane helix</keyword>
<feature type="transmembrane region" description="Helical" evidence="1">
    <location>
        <begin position="38"/>
        <end position="62"/>
    </location>
</feature>
<dbReference type="Proteomes" id="UP000693762">
    <property type="component" value="Segment"/>
</dbReference>
<dbReference type="EMBL" id="MZ221764">
    <property type="protein sequence ID" value="QWT56444.1"/>
    <property type="molecule type" value="Genomic_DNA"/>
</dbReference>
<keyword evidence="1" id="KW-0812">Transmembrane</keyword>
<reference evidence="2" key="1">
    <citation type="submission" date="2021-05" db="EMBL/GenBank/DDBJ databases">
        <title>Genome analysis of Klebsiella pneumoniae phage.</title>
        <authorList>
            <person name="Liu X."/>
            <person name="Xu Y."/>
            <person name="Li G."/>
        </authorList>
    </citation>
    <scope>NUCLEOTIDE SEQUENCE</scope>
</reference>
<proteinExistence type="predicted"/>
<accession>A0A8F2F4F6</accession>
<organism evidence="2 3">
    <name type="scientific">Klebsiella phage ABTNL-2</name>
    <dbReference type="NCBI Taxonomy" id="2849097"/>
    <lineage>
        <taxon>Viruses</taxon>
        <taxon>Duplodnaviria</taxon>
        <taxon>Heunggongvirae</taxon>
        <taxon>Uroviricota</taxon>
        <taxon>Caudoviricetes</taxon>
        <taxon>Drexlerviridae</taxon>
        <taxon>Webervirus</taxon>
        <taxon>Webervirus ABTNL2</taxon>
    </lineage>
</organism>
<sequence>MPLYIFHDGGAEHQKFFNAVANEQASTRINLTTKRNRYRYIIIIILFYIYLRIFYMYLLFIFCADFR</sequence>
<evidence type="ECO:0000313" key="2">
    <source>
        <dbReference type="EMBL" id="QWT56444.1"/>
    </source>
</evidence>
<keyword evidence="1" id="KW-0472">Membrane</keyword>
<protein>
    <submittedName>
        <fullName evidence="2">Uncharacterized protein</fullName>
    </submittedName>
</protein>
<evidence type="ECO:0000313" key="3">
    <source>
        <dbReference type="Proteomes" id="UP000693762"/>
    </source>
</evidence>
<evidence type="ECO:0000256" key="1">
    <source>
        <dbReference type="SAM" id="Phobius"/>
    </source>
</evidence>
<keyword evidence="3" id="KW-1185">Reference proteome</keyword>
<name>A0A8F2F4F6_9CAUD</name>